<feature type="compositionally biased region" description="Low complexity" evidence="1">
    <location>
        <begin position="26"/>
        <end position="38"/>
    </location>
</feature>
<evidence type="ECO:0000313" key="2">
    <source>
        <dbReference type="EMBL" id="ORX47736.1"/>
    </source>
</evidence>
<dbReference type="Proteomes" id="UP000242146">
    <property type="component" value="Unassembled WGS sequence"/>
</dbReference>
<accession>A0A1X2G8F8</accession>
<feature type="compositionally biased region" description="Basic and acidic residues" evidence="1">
    <location>
        <begin position="43"/>
        <end position="58"/>
    </location>
</feature>
<sequence>MESATAKSLPVQPGASKSDGSPTRLDSASTITSSTEIPSPDPMECKASADMDDHHHDLDLDENDSDDSELLNVRKCCNEHDIGSLATA</sequence>
<dbReference type="EMBL" id="MCGT01000032">
    <property type="protein sequence ID" value="ORX47736.1"/>
    <property type="molecule type" value="Genomic_DNA"/>
</dbReference>
<proteinExistence type="predicted"/>
<gene>
    <name evidence="2" type="ORF">DM01DRAFT_1136834</name>
</gene>
<reference evidence="2 3" key="1">
    <citation type="submission" date="2016-07" db="EMBL/GenBank/DDBJ databases">
        <title>Pervasive Adenine N6-methylation of Active Genes in Fungi.</title>
        <authorList>
            <consortium name="DOE Joint Genome Institute"/>
            <person name="Mondo S.J."/>
            <person name="Dannebaum R.O."/>
            <person name="Kuo R.C."/>
            <person name="Labutti K."/>
            <person name="Haridas S."/>
            <person name="Kuo A."/>
            <person name="Salamov A."/>
            <person name="Ahrendt S.R."/>
            <person name="Lipzen A."/>
            <person name="Sullivan W."/>
            <person name="Andreopoulos W.B."/>
            <person name="Clum A."/>
            <person name="Lindquist E."/>
            <person name="Daum C."/>
            <person name="Ramamoorthy G.K."/>
            <person name="Gryganskyi A."/>
            <person name="Culley D."/>
            <person name="Magnuson J.K."/>
            <person name="James T.Y."/>
            <person name="O'Malley M.A."/>
            <person name="Stajich J.E."/>
            <person name="Spatafora J.W."/>
            <person name="Visel A."/>
            <person name="Grigoriev I.V."/>
        </authorList>
    </citation>
    <scope>NUCLEOTIDE SEQUENCE [LARGE SCALE GENOMIC DNA]</scope>
    <source>
        <strain evidence="2 3">NRRL 3301</strain>
    </source>
</reference>
<feature type="region of interest" description="Disordered" evidence="1">
    <location>
        <begin position="1"/>
        <end position="68"/>
    </location>
</feature>
<name>A0A1X2G8F8_9FUNG</name>
<protein>
    <submittedName>
        <fullName evidence="2">Uncharacterized protein</fullName>
    </submittedName>
</protein>
<feature type="compositionally biased region" description="Acidic residues" evidence="1">
    <location>
        <begin position="59"/>
        <end position="68"/>
    </location>
</feature>
<dbReference type="AlphaFoldDB" id="A0A1X2G8F8"/>
<organism evidence="2 3">
    <name type="scientific">Hesseltinella vesiculosa</name>
    <dbReference type="NCBI Taxonomy" id="101127"/>
    <lineage>
        <taxon>Eukaryota</taxon>
        <taxon>Fungi</taxon>
        <taxon>Fungi incertae sedis</taxon>
        <taxon>Mucoromycota</taxon>
        <taxon>Mucoromycotina</taxon>
        <taxon>Mucoromycetes</taxon>
        <taxon>Mucorales</taxon>
        <taxon>Cunninghamellaceae</taxon>
        <taxon>Hesseltinella</taxon>
    </lineage>
</organism>
<evidence type="ECO:0000313" key="3">
    <source>
        <dbReference type="Proteomes" id="UP000242146"/>
    </source>
</evidence>
<keyword evidence="3" id="KW-1185">Reference proteome</keyword>
<comment type="caution">
    <text evidence="2">The sequence shown here is derived from an EMBL/GenBank/DDBJ whole genome shotgun (WGS) entry which is preliminary data.</text>
</comment>
<evidence type="ECO:0000256" key="1">
    <source>
        <dbReference type="SAM" id="MobiDB-lite"/>
    </source>
</evidence>